<keyword evidence="6 10" id="KW-0368">Histidine biosynthesis</keyword>
<dbReference type="PROSITE" id="PS51273">
    <property type="entry name" value="GATASE_TYPE_1"/>
    <property type="match status" value="1"/>
</dbReference>
<gene>
    <name evidence="10 12" type="primary">hisH</name>
    <name evidence="12" type="ORF">QJV33_02920</name>
</gene>
<sequence>MSHSPLKIIVIDYNGGNLASAQRAALYAAQQINLSVDVEISNHPEMILNADRIILPGQGAFADCMNGLNNIPHLLTALEQSTHKGTPFLGICVGMQLMAQRGLEHHITEGLGWVKGEIAQMTPKTLPLPQMGWNELHFKPNQHPLLEGIEAGNHAYFVHSYALTHADPQDIIATTDYDGVTVPAIIAKGNKVGTQFHVEKSQEIGLRILANFLMWDTSPSLHNH</sequence>
<evidence type="ECO:0000256" key="10">
    <source>
        <dbReference type="HAMAP-Rule" id="MF_00278"/>
    </source>
</evidence>
<organism evidence="12 13">
    <name type="scientific">Commensalibacter nepenthis</name>
    <dbReference type="NCBI Taxonomy" id="3043872"/>
    <lineage>
        <taxon>Bacteria</taxon>
        <taxon>Pseudomonadati</taxon>
        <taxon>Pseudomonadota</taxon>
        <taxon>Alphaproteobacteria</taxon>
        <taxon>Acetobacterales</taxon>
        <taxon>Acetobacteraceae</taxon>
    </lineage>
</organism>
<keyword evidence="10" id="KW-0963">Cytoplasm</keyword>
<feature type="domain" description="Glutamine amidotransferase" evidence="11">
    <location>
        <begin position="28"/>
        <end position="213"/>
    </location>
</feature>
<dbReference type="InterPro" id="IPR029062">
    <property type="entry name" value="Class_I_gatase-like"/>
</dbReference>
<keyword evidence="5 10" id="KW-0315">Glutamine amidotransferase</keyword>
<evidence type="ECO:0000256" key="2">
    <source>
        <dbReference type="ARBA" id="ARBA00011152"/>
    </source>
</evidence>
<dbReference type="PIRSF" id="PIRSF000495">
    <property type="entry name" value="Amidotransf_hisH"/>
    <property type="match status" value="1"/>
</dbReference>
<feature type="active site" evidence="10">
    <location>
        <position position="199"/>
    </location>
</feature>
<dbReference type="PANTHER" id="PTHR42701">
    <property type="entry name" value="IMIDAZOLE GLYCEROL PHOSPHATE SYNTHASE SUBUNIT HISH"/>
    <property type="match status" value="1"/>
</dbReference>
<dbReference type="Proteomes" id="UP001431775">
    <property type="component" value="Unassembled WGS sequence"/>
</dbReference>
<evidence type="ECO:0000313" key="12">
    <source>
        <dbReference type="EMBL" id="MDI2112247.1"/>
    </source>
</evidence>
<evidence type="ECO:0000256" key="1">
    <source>
        <dbReference type="ARBA" id="ARBA00005091"/>
    </source>
</evidence>
<proteinExistence type="inferred from homology"/>
<comment type="catalytic activity">
    <reaction evidence="8 10">
        <text>5-[(5-phospho-1-deoxy-D-ribulos-1-ylimino)methylamino]-1-(5-phospho-beta-D-ribosyl)imidazole-4-carboxamide + L-glutamine = D-erythro-1-(imidazol-4-yl)glycerol 3-phosphate + 5-amino-1-(5-phospho-beta-D-ribosyl)imidazole-4-carboxamide + L-glutamate + H(+)</text>
        <dbReference type="Rhea" id="RHEA:24793"/>
        <dbReference type="ChEBI" id="CHEBI:15378"/>
        <dbReference type="ChEBI" id="CHEBI:29985"/>
        <dbReference type="ChEBI" id="CHEBI:58278"/>
        <dbReference type="ChEBI" id="CHEBI:58359"/>
        <dbReference type="ChEBI" id="CHEBI:58475"/>
        <dbReference type="ChEBI" id="CHEBI:58525"/>
        <dbReference type="EC" id="4.3.2.10"/>
    </reaction>
</comment>
<reference evidence="12" key="1">
    <citation type="submission" date="2023-05" db="EMBL/GenBank/DDBJ databases">
        <title>Whole genome sequence of Commensalibacter sp.</title>
        <authorList>
            <person name="Charoenyingcharoen P."/>
            <person name="Yukphan P."/>
        </authorList>
    </citation>
    <scope>NUCLEOTIDE SEQUENCE</scope>
    <source>
        <strain evidence="12">TBRC 10068</strain>
    </source>
</reference>
<dbReference type="InterPro" id="IPR017926">
    <property type="entry name" value="GATASE"/>
</dbReference>
<evidence type="ECO:0000259" key="11">
    <source>
        <dbReference type="Pfam" id="PF00117"/>
    </source>
</evidence>
<evidence type="ECO:0000256" key="5">
    <source>
        <dbReference type="ARBA" id="ARBA00022962"/>
    </source>
</evidence>
<dbReference type="NCBIfam" id="TIGR01855">
    <property type="entry name" value="IMP_synth_hisH"/>
    <property type="match status" value="1"/>
</dbReference>
<keyword evidence="7 10" id="KW-0456">Lyase</keyword>
<evidence type="ECO:0000256" key="7">
    <source>
        <dbReference type="ARBA" id="ARBA00023239"/>
    </source>
</evidence>
<evidence type="ECO:0000256" key="4">
    <source>
        <dbReference type="ARBA" id="ARBA00022801"/>
    </source>
</evidence>
<dbReference type="GO" id="GO:0016829">
    <property type="term" value="F:lyase activity"/>
    <property type="evidence" value="ECO:0007669"/>
    <property type="project" value="UniProtKB-KW"/>
</dbReference>
<comment type="pathway">
    <text evidence="1 10">Amino-acid biosynthesis; L-histidine biosynthesis; L-histidine from 5-phospho-alpha-D-ribose 1-diphosphate: step 5/9.</text>
</comment>
<dbReference type="Pfam" id="PF00117">
    <property type="entry name" value="GATase"/>
    <property type="match status" value="1"/>
</dbReference>
<dbReference type="InterPro" id="IPR010139">
    <property type="entry name" value="Imidazole-glycPsynth_HisH"/>
</dbReference>
<evidence type="ECO:0000256" key="6">
    <source>
        <dbReference type="ARBA" id="ARBA00023102"/>
    </source>
</evidence>
<comment type="catalytic activity">
    <reaction evidence="9 10">
        <text>L-glutamine + H2O = L-glutamate + NH4(+)</text>
        <dbReference type="Rhea" id="RHEA:15889"/>
        <dbReference type="ChEBI" id="CHEBI:15377"/>
        <dbReference type="ChEBI" id="CHEBI:28938"/>
        <dbReference type="ChEBI" id="CHEBI:29985"/>
        <dbReference type="ChEBI" id="CHEBI:58359"/>
        <dbReference type="EC" id="3.5.1.2"/>
    </reaction>
</comment>
<name>A0ABT6Q5S6_9PROT</name>
<dbReference type="PANTHER" id="PTHR42701:SF1">
    <property type="entry name" value="IMIDAZOLE GLYCEROL PHOSPHATE SYNTHASE SUBUNIT HISH"/>
    <property type="match status" value="1"/>
</dbReference>
<comment type="caution">
    <text evidence="12">The sequence shown here is derived from an EMBL/GenBank/DDBJ whole genome shotgun (WGS) entry which is preliminary data.</text>
</comment>
<evidence type="ECO:0000256" key="8">
    <source>
        <dbReference type="ARBA" id="ARBA00047838"/>
    </source>
</evidence>
<evidence type="ECO:0000256" key="3">
    <source>
        <dbReference type="ARBA" id="ARBA00022605"/>
    </source>
</evidence>
<keyword evidence="4 10" id="KW-0378">Hydrolase</keyword>
<dbReference type="EC" id="4.3.2.10" evidence="10"/>
<comment type="function">
    <text evidence="10">IGPS catalyzes the conversion of PRFAR and glutamine to IGP, AICAR and glutamate. The HisH subunit catalyzes the hydrolysis of glutamine to glutamate and ammonia as part of the synthesis of IGP and AICAR. The resulting ammonia molecule is channeled to the active site of HisF.</text>
</comment>
<accession>A0ABT6Q5S6</accession>
<comment type="subunit">
    <text evidence="2 10">Heterodimer of HisH and HisF.</text>
</comment>
<keyword evidence="13" id="KW-1185">Reference proteome</keyword>
<evidence type="ECO:0000256" key="9">
    <source>
        <dbReference type="ARBA" id="ARBA00049534"/>
    </source>
</evidence>
<comment type="subcellular location">
    <subcellularLocation>
        <location evidence="10">Cytoplasm</location>
    </subcellularLocation>
</comment>
<feature type="active site" description="Nucleophile" evidence="10">
    <location>
        <position position="92"/>
    </location>
</feature>
<dbReference type="RefSeq" id="WP_281461912.1">
    <property type="nucleotide sequence ID" value="NZ_JASBAN010000001.1"/>
</dbReference>
<protein>
    <recommendedName>
        <fullName evidence="10">Imidazole glycerol phosphate synthase subunit HisH</fullName>
        <ecNumber evidence="10">4.3.2.10</ecNumber>
    </recommendedName>
    <alternativeName>
        <fullName evidence="10">IGP synthase glutaminase subunit</fullName>
        <ecNumber evidence="10">3.5.1.2</ecNumber>
    </alternativeName>
    <alternativeName>
        <fullName evidence="10">IGP synthase subunit HisH</fullName>
    </alternativeName>
    <alternativeName>
        <fullName evidence="10">ImGP synthase subunit HisH</fullName>
        <shortName evidence="10">IGPS subunit HisH</shortName>
    </alternativeName>
</protein>
<keyword evidence="3 10" id="KW-0028">Amino-acid biosynthesis</keyword>
<dbReference type="CDD" id="cd01748">
    <property type="entry name" value="GATase1_IGP_Synthase"/>
    <property type="match status" value="1"/>
</dbReference>
<dbReference type="EC" id="3.5.1.2" evidence="10"/>
<dbReference type="Gene3D" id="3.40.50.880">
    <property type="match status" value="1"/>
</dbReference>
<dbReference type="EMBL" id="JASBAN010000001">
    <property type="protein sequence ID" value="MDI2112247.1"/>
    <property type="molecule type" value="Genomic_DNA"/>
</dbReference>
<evidence type="ECO:0000313" key="13">
    <source>
        <dbReference type="Proteomes" id="UP001431775"/>
    </source>
</evidence>
<dbReference type="HAMAP" id="MF_00278">
    <property type="entry name" value="HisH"/>
    <property type="match status" value="1"/>
</dbReference>
<feature type="active site" evidence="10">
    <location>
        <position position="197"/>
    </location>
</feature>
<dbReference type="SUPFAM" id="SSF52317">
    <property type="entry name" value="Class I glutamine amidotransferase-like"/>
    <property type="match status" value="1"/>
</dbReference>